<evidence type="ECO:0000313" key="2">
    <source>
        <dbReference type="Proteomes" id="UP001059041"/>
    </source>
</evidence>
<organism evidence="1 2">
    <name type="scientific">Triplophysa rosa</name>
    <name type="common">Cave loach</name>
    <dbReference type="NCBI Taxonomy" id="992332"/>
    <lineage>
        <taxon>Eukaryota</taxon>
        <taxon>Metazoa</taxon>
        <taxon>Chordata</taxon>
        <taxon>Craniata</taxon>
        <taxon>Vertebrata</taxon>
        <taxon>Euteleostomi</taxon>
        <taxon>Actinopterygii</taxon>
        <taxon>Neopterygii</taxon>
        <taxon>Teleostei</taxon>
        <taxon>Ostariophysi</taxon>
        <taxon>Cypriniformes</taxon>
        <taxon>Nemacheilidae</taxon>
        <taxon>Triplophysa</taxon>
    </lineage>
</organism>
<reference evidence="1" key="1">
    <citation type="submission" date="2021-02" db="EMBL/GenBank/DDBJ databases">
        <title>Comparative genomics reveals that relaxation of natural selection precedes convergent phenotypic evolution of cavefish.</title>
        <authorList>
            <person name="Peng Z."/>
        </authorList>
    </citation>
    <scope>NUCLEOTIDE SEQUENCE</scope>
    <source>
        <tissue evidence="1">Muscle</tissue>
    </source>
</reference>
<comment type="caution">
    <text evidence="1">The sequence shown here is derived from an EMBL/GenBank/DDBJ whole genome shotgun (WGS) entry which is preliminary data.</text>
</comment>
<evidence type="ECO:0000313" key="1">
    <source>
        <dbReference type="EMBL" id="KAI7798085.1"/>
    </source>
</evidence>
<gene>
    <name evidence="1" type="ORF">IRJ41_021343</name>
</gene>
<dbReference type="Proteomes" id="UP001059041">
    <property type="component" value="Linkage Group LG17"/>
</dbReference>
<dbReference type="AlphaFoldDB" id="A0A9W7TG55"/>
<proteinExistence type="predicted"/>
<sequence length="59" mass="6612">MDFSLIKWSCEDEKGDFHRTALKLTVLRSSRPQGWPSLSLARSELTASGYFYEATACGP</sequence>
<name>A0A9W7TG55_TRIRA</name>
<dbReference type="EMBL" id="JAFHDT010000017">
    <property type="protein sequence ID" value="KAI7798085.1"/>
    <property type="molecule type" value="Genomic_DNA"/>
</dbReference>
<keyword evidence="2" id="KW-1185">Reference proteome</keyword>
<accession>A0A9W7TG55</accession>
<protein>
    <submittedName>
        <fullName evidence="1">Uncharacterized protein</fullName>
    </submittedName>
</protein>